<evidence type="ECO:0000259" key="1">
    <source>
        <dbReference type="PROSITE" id="PS50888"/>
    </source>
</evidence>
<dbReference type="GO" id="GO:0046983">
    <property type="term" value="F:protein dimerization activity"/>
    <property type="evidence" value="ECO:0007669"/>
    <property type="project" value="InterPro"/>
</dbReference>
<accession>G0N4J7</accession>
<keyword evidence="3" id="KW-1185">Reference proteome</keyword>
<dbReference type="PROSITE" id="PS50888">
    <property type="entry name" value="BHLH"/>
    <property type="match status" value="1"/>
</dbReference>
<dbReference type="FunCoup" id="G0N4J7">
    <property type="interactions" value="374"/>
</dbReference>
<dbReference type="InterPro" id="IPR011598">
    <property type="entry name" value="bHLH_dom"/>
</dbReference>
<dbReference type="GO" id="GO:0000977">
    <property type="term" value="F:RNA polymerase II transcription regulatory region sequence-specific DNA binding"/>
    <property type="evidence" value="ECO:0007669"/>
    <property type="project" value="TreeGrafter"/>
</dbReference>
<dbReference type="OrthoDB" id="5865790at2759"/>
<dbReference type="GO" id="GO:0032502">
    <property type="term" value="P:developmental process"/>
    <property type="evidence" value="ECO:0007669"/>
    <property type="project" value="TreeGrafter"/>
</dbReference>
<dbReference type="SUPFAM" id="SSF47459">
    <property type="entry name" value="HLH, helix-loop-helix DNA-binding domain"/>
    <property type="match status" value="1"/>
</dbReference>
<evidence type="ECO:0000313" key="2">
    <source>
        <dbReference type="EMBL" id="EGT52508.1"/>
    </source>
</evidence>
<dbReference type="OMA" id="AFISRHE"/>
<protein>
    <recommendedName>
        <fullName evidence="1">BHLH domain-containing protein</fullName>
    </recommendedName>
</protein>
<dbReference type="AlphaFoldDB" id="G0N4J7"/>
<proteinExistence type="predicted"/>
<dbReference type="PANTHER" id="PTHR23349:SF63">
    <property type="entry name" value="FER3-LIKE PROTEIN"/>
    <property type="match status" value="1"/>
</dbReference>
<dbReference type="HOGENOM" id="CLU_1827095_0_0_1"/>
<dbReference type="Gene3D" id="4.10.280.10">
    <property type="entry name" value="Helix-loop-helix DNA-binding domain"/>
    <property type="match status" value="1"/>
</dbReference>
<dbReference type="PANTHER" id="PTHR23349">
    <property type="entry name" value="BASIC HELIX-LOOP-HELIX TRANSCRIPTION FACTOR, TWIST"/>
    <property type="match status" value="1"/>
</dbReference>
<gene>
    <name evidence="2" type="ORF">CAEBREN_20486</name>
</gene>
<dbReference type="EMBL" id="GL379837">
    <property type="protein sequence ID" value="EGT52508.1"/>
    <property type="molecule type" value="Genomic_DNA"/>
</dbReference>
<sequence length="152" mass="17218">MPKTSRNIDPDKRLRANYRERQRVSELNAVYDVLLNLLPPSAYKTRLSRAQILREAAMYIGRLIKHLNNPSPNDNVMELFPHIFNDNRNAATNNLAYKRPLKLKESGGVAAFISRRDLPPPAVAPHAALPSMEVLKPAPVAVNQTNFYITYL</sequence>
<dbReference type="GO" id="GO:0000981">
    <property type="term" value="F:DNA-binding transcription factor activity, RNA polymerase II-specific"/>
    <property type="evidence" value="ECO:0007669"/>
    <property type="project" value="TreeGrafter"/>
</dbReference>
<dbReference type="InterPro" id="IPR036638">
    <property type="entry name" value="HLH_DNA-bd_sf"/>
</dbReference>
<dbReference type="Pfam" id="PF00010">
    <property type="entry name" value="HLH"/>
    <property type="match status" value="1"/>
</dbReference>
<dbReference type="SMART" id="SM00353">
    <property type="entry name" value="HLH"/>
    <property type="match status" value="1"/>
</dbReference>
<dbReference type="STRING" id="135651.G0N4J7"/>
<dbReference type="Proteomes" id="UP000008068">
    <property type="component" value="Unassembled WGS sequence"/>
</dbReference>
<feature type="domain" description="BHLH" evidence="1">
    <location>
        <begin position="11"/>
        <end position="63"/>
    </location>
</feature>
<dbReference type="InterPro" id="IPR050283">
    <property type="entry name" value="E-box_TF_Regulators"/>
</dbReference>
<evidence type="ECO:0000313" key="3">
    <source>
        <dbReference type="Proteomes" id="UP000008068"/>
    </source>
</evidence>
<organism evidence="3">
    <name type="scientific">Caenorhabditis brenneri</name>
    <name type="common">Nematode worm</name>
    <dbReference type="NCBI Taxonomy" id="135651"/>
    <lineage>
        <taxon>Eukaryota</taxon>
        <taxon>Metazoa</taxon>
        <taxon>Ecdysozoa</taxon>
        <taxon>Nematoda</taxon>
        <taxon>Chromadorea</taxon>
        <taxon>Rhabditida</taxon>
        <taxon>Rhabditina</taxon>
        <taxon>Rhabditomorpha</taxon>
        <taxon>Rhabditoidea</taxon>
        <taxon>Rhabditidae</taxon>
        <taxon>Peloderinae</taxon>
        <taxon>Caenorhabditis</taxon>
    </lineage>
</organism>
<name>G0N4J7_CAEBE</name>
<reference evidence="3" key="1">
    <citation type="submission" date="2011-07" db="EMBL/GenBank/DDBJ databases">
        <authorList>
            <consortium name="Caenorhabditis brenneri Sequencing and Analysis Consortium"/>
            <person name="Wilson R.K."/>
        </authorList>
    </citation>
    <scope>NUCLEOTIDE SEQUENCE [LARGE SCALE GENOMIC DNA]</scope>
    <source>
        <strain evidence="3">PB2801</strain>
    </source>
</reference>
<dbReference type="InParanoid" id="G0N4J7"/>
<dbReference type="eggNOG" id="ENOG502TIDB">
    <property type="taxonomic scope" value="Eukaryota"/>
</dbReference>